<dbReference type="GO" id="GO:0005730">
    <property type="term" value="C:nucleolus"/>
    <property type="evidence" value="ECO:0007669"/>
    <property type="project" value="TreeGrafter"/>
</dbReference>
<feature type="compositionally biased region" description="Acidic residues" evidence="1">
    <location>
        <begin position="58"/>
        <end position="75"/>
    </location>
</feature>
<dbReference type="PANTHER" id="PTHR31164:SF1">
    <property type="entry name" value="RAD52 MOTIF-CONTAINING PROTEIN 1"/>
    <property type="match status" value="1"/>
</dbReference>
<feature type="region of interest" description="Disordered" evidence="1">
    <location>
        <begin position="474"/>
        <end position="497"/>
    </location>
</feature>
<reference evidence="3" key="1">
    <citation type="submission" date="2011-02" db="EMBL/GenBank/DDBJ databases">
        <title>The Genome Sequence of Capsaspora owczarzaki ATCC 30864.</title>
        <authorList>
            <person name="Russ C."/>
            <person name="Cuomo C."/>
            <person name="Burger G."/>
            <person name="Gray M.W."/>
            <person name="Holland P.W.H."/>
            <person name="King N."/>
            <person name="Lang F.B.F."/>
            <person name="Roger A.J."/>
            <person name="Ruiz-Trillo I."/>
            <person name="Young S.K."/>
            <person name="Zeng Q."/>
            <person name="Gargeya S."/>
            <person name="Alvarado L."/>
            <person name="Berlin A."/>
            <person name="Chapman S.B."/>
            <person name="Chen Z."/>
            <person name="Freedman E."/>
            <person name="Gellesch M."/>
            <person name="Goldberg J."/>
            <person name="Griggs A."/>
            <person name="Gujja S."/>
            <person name="Heilman E."/>
            <person name="Heiman D."/>
            <person name="Howarth C."/>
            <person name="Mehta T."/>
            <person name="Neiman D."/>
            <person name="Pearson M."/>
            <person name="Roberts A."/>
            <person name="Saif S."/>
            <person name="Shea T."/>
            <person name="Shenoy N."/>
            <person name="Sisk P."/>
            <person name="Stolte C."/>
            <person name="Sykes S."/>
            <person name="White J."/>
            <person name="Yandava C."/>
            <person name="Haas B."/>
            <person name="Nusbaum C."/>
            <person name="Birren B."/>
        </authorList>
    </citation>
    <scope>NUCLEOTIDE SEQUENCE</scope>
    <source>
        <strain evidence="3">ATCC 30864</strain>
    </source>
</reference>
<dbReference type="SUPFAM" id="SSF54768">
    <property type="entry name" value="dsRNA-binding domain-like"/>
    <property type="match status" value="1"/>
</dbReference>
<dbReference type="Gene3D" id="3.30.70.330">
    <property type="match status" value="1"/>
</dbReference>
<organism evidence="2 3">
    <name type="scientific">Capsaspora owczarzaki (strain ATCC 30864)</name>
    <dbReference type="NCBI Taxonomy" id="595528"/>
    <lineage>
        <taxon>Eukaryota</taxon>
        <taxon>Filasterea</taxon>
        <taxon>Capsaspora</taxon>
    </lineage>
</organism>
<feature type="compositionally biased region" description="Basic and acidic residues" evidence="1">
    <location>
        <begin position="39"/>
        <end position="57"/>
    </location>
</feature>
<dbReference type="InParanoid" id="A0A0D2WMK7"/>
<feature type="region of interest" description="Disordered" evidence="1">
    <location>
        <begin position="516"/>
        <end position="537"/>
    </location>
</feature>
<keyword evidence="3" id="KW-1185">Reference proteome</keyword>
<evidence type="ECO:0000313" key="3">
    <source>
        <dbReference type="Proteomes" id="UP000008743"/>
    </source>
</evidence>
<proteinExistence type="predicted"/>
<dbReference type="PANTHER" id="PTHR31164">
    <property type="entry name" value="RAD52 MOTIF-CONTAINING PROTEIN 1"/>
    <property type="match status" value="1"/>
</dbReference>
<dbReference type="InterPro" id="IPR012677">
    <property type="entry name" value="Nucleotide-bd_a/b_plait_sf"/>
</dbReference>
<feature type="non-terminal residue" evidence="2">
    <location>
        <position position="537"/>
    </location>
</feature>
<gene>
    <name evidence="2" type="ORF">CAOG_002564</name>
</gene>
<dbReference type="Gene3D" id="3.30.390.80">
    <property type="entry name" value="DNA repair protein Rad52/59/22"/>
    <property type="match status" value="1"/>
</dbReference>
<dbReference type="EMBL" id="KE346362">
    <property type="protein sequence ID" value="KJE91428.1"/>
    <property type="molecule type" value="Genomic_DNA"/>
</dbReference>
<evidence type="ECO:0000313" key="2">
    <source>
        <dbReference type="EMBL" id="KJE91428.1"/>
    </source>
</evidence>
<accession>A0A0D2WMK7</accession>
<feature type="compositionally biased region" description="Polar residues" evidence="1">
    <location>
        <begin position="485"/>
        <end position="497"/>
    </location>
</feature>
<protein>
    <recommendedName>
        <fullName evidence="4">RRM domain-containing protein</fullName>
    </recommendedName>
</protein>
<dbReference type="InterPro" id="IPR035979">
    <property type="entry name" value="RBD_domain_sf"/>
</dbReference>
<dbReference type="InterPro" id="IPR040224">
    <property type="entry name" value="RDM1"/>
</dbReference>
<dbReference type="AlphaFoldDB" id="A0A0D2WMK7"/>
<evidence type="ECO:0000256" key="1">
    <source>
        <dbReference type="SAM" id="MobiDB-lite"/>
    </source>
</evidence>
<dbReference type="GO" id="GO:0006310">
    <property type="term" value="P:DNA recombination"/>
    <property type="evidence" value="ECO:0007669"/>
    <property type="project" value="UniProtKB-ARBA"/>
</dbReference>
<dbReference type="Proteomes" id="UP000008743">
    <property type="component" value="Unassembled WGS sequence"/>
</dbReference>
<dbReference type="InterPro" id="IPR042525">
    <property type="entry name" value="Rad52_Rad59_Rad22_sf"/>
</dbReference>
<name>A0A0D2WMK7_CAPO3</name>
<dbReference type="CDD" id="cd00590">
    <property type="entry name" value="RRM_SF"/>
    <property type="match status" value="1"/>
</dbReference>
<dbReference type="GO" id="GO:0006302">
    <property type="term" value="P:double-strand break repair"/>
    <property type="evidence" value="ECO:0007669"/>
    <property type="project" value="UniProtKB-ARBA"/>
</dbReference>
<dbReference type="GO" id="GO:0003676">
    <property type="term" value="F:nucleic acid binding"/>
    <property type="evidence" value="ECO:0007669"/>
    <property type="project" value="InterPro"/>
</dbReference>
<evidence type="ECO:0008006" key="4">
    <source>
        <dbReference type="Google" id="ProtNLM"/>
    </source>
</evidence>
<feature type="region of interest" description="Disordered" evidence="1">
    <location>
        <begin position="39"/>
        <end position="102"/>
    </location>
</feature>
<sequence>MSVSCSSSNSSSIAAVSALMVDGRFNAPKPPSAEMLAELRVKRERDFAGGDSQHPDYEEAEDPPDDAAADDDGGDDGARVAGNNGKSACTRNPARFKSSPSSTVPLFKRDVAVGASSRAHASSLAGEFAVPHPPAPRQPRQQHQMDVKLFDSRRTSALPPPQPRHEVAHFATPEAYGCRVYIRKLPIEATEQLLKTLMREFGPVYSVYLQQSKNVPGRFPSRWSSINCCRCRWSTHLTFFPSMMCAVAVDNEISQYGTVRFYFPSDAERAVYALEHPREWLANRPAAESWMYQLSAALATKNLPNRQSLLSYARCVELANAMLGPAGWSSRVLKVVRGKRKVNSKGQSCFVFRATVRVFFHATREWIDGHGEMARAMPSDADYNSVGYYYKNAGHGCVTCAIMDAFAQVSILRRSDGSITLLLHPQQVRQSLSIPPGPLSGAAAAGNAGNAGNGNPAVVVAAVDENLLSASSLNQQTPRAEPSLPDSQSSVITQDTWSYSQRTSIKESLGLDLDESELEDCFVGTNPYGDEDDDDDD</sequence>
<dbReference type="SUPFAM" id="SSF54928">
    <property type="entry name" value="RNA-binding domain, RBD"/>
    <property type="match status" value="1"/>
</dbReference>